<keyword evidence="2" id="KW-1133">Transmembrane helix</keyword>
<sequence length="310" mass="33382">MARGTGPKHPIMDGVVVCLLILMCAILLVATPAWRTFSETTGIGDPNAGLSDLWPQHERLEHNPDAVIIPTPAPSASTPAPDRPATPATPSEPTPEPSQTQPRQPSGDKAVYRQALNLLDTVPVAKARPGGYDRETQFGGWQPTGCGQATTRDAILARDLTGVARDRQCRVTAGMLHDPYTGRDITFTRGRTTSAKVQIDHVVALLDAYASGARDWPQAKRVAYANSADVLVASDGPANMAKGVGVDFNGTARYRSASNTVAPDIWLPDNTAYQCDYMAHRARIKHDWALSMTAREKQQTVTFLAQCAAE</sequence>
<accession>A0A087AW47</accession>
<dbReference type="eggNOG" id="COG2356">
    <property type="taxonomic scope" value="Bacteria"/>
</dbReference>
<dbReference type="RefSeq" id="WP_033515663.1">
    <property type="nucleotide sequence ID" value="NZ_JGYV01000010.1"/>
</dbReference>
<evidence type="ECO:0000313" key="5">
    <source>
        <dbReference type="Proteomes" id="UP000029067"/>
    </source>
</evidence>
<name>A0A087AW47_9BIFI</name>
<feature type="compositionally biased region" description="Low complexity" evidence="1">
    <location>
        <begin position="74"/>
        <end position="89"/>
    </location>
</feature>
<organism evidence="4 5">
    <name type="scientific">Bifidobacterium cuniculi</name>
    <dbReference type="NCBI Taxonomy" id="1688"/>
    <lineage>
        <taxon>Bacteria</taxon>
        <taxon>Bacillati</taxon>
        <taxon>Actinomycetota</taxon>
        <taxon>Actinomycetes</taxon>
        <taxon>Bifidobacteriales</taxon>
        <taxon>Bifidobacteriaceae</taxon>
        <taxon>Bifidobacterium</taxon>
    </lineage>
</organism>
<keyword evidence="5" id="KW-1185">Reference proteome</keyword>
<evidence type="ECO:0000313" key="4">
    <source>
        <dbReference type="EMBL" id="KFI62997.1"/>
    </source>
</evidence>
<dbReference type="Pfam" id="PF07510">
    <property type="entry name" value="GmrSD_C"/>
    <property type="match status" value="1"/>
</dbReference>
<dbReference type="InterPro" id="IPR011089">
    <property type="entry name" value="GmrSD_C"/>
</dbReference>
<evidence type="ECO:0000256" key="1">
    <source>
        <dbReference type="SAM" id="MobiDB-lite"/>
    </source>
</evidence>
<dbReference type="PANTHER" id="PTHR24094:SF15">
    <property type="entry name" value="AMP-DEPENDENT SYNTHETASE_LIGASE DOMAIN-CONTAINING PROTEIN-RELATED"/>
    <property type="match status" value="1"/>
</dbReference>
<keyword evidence="2" id="KW-0812">Transmembrane</keyword>
<feature type="transmembrane region" description="Helical" evidence="2">
    <location>
        <begin position="12"/>
        <end position="34"/>
    </location>
</feature>
<dbReference type="OrthoDB" id="5196645at2"/>
<feature type="region of interest" description="Disordered" evidence="1">
    <location>
        <begin position="67"/>
        <end position="108"/>
    </location>
</feature>
<dbReference type="Proteomes" id="UP000029067">
    <property type="component" value="Unassembled WGS sequence"/>
</dbReference>
<gene>
    <name evidence="4" type="ORF">BCUN_0830</name>
</gene>
<reference evidence="4 5" key="1">
    <citation type="submission" date="2014-03" db="EMBL/GenBank/DDBJ databases">
        <title>Genomics of Bifidobacteria.</title>
        <authorList>
            <person name="Ventura M."/>
            <person name="Milani C."/>
            <person name="Lugli G.A."/>
        </authorList>
    </citation>
    <scope>NUCLEOTIDE SEQUENCE [LARGE SCALE GENOMIC DNA]</scope>
    <source>
        <strain evidence="4 5">LMG 10738</strain>
    </source>
</reference>
<evidence type="ECO:0000256" key="2">
    <source>
        <dbReference type="SAM" id="Phobius"/>
    </source>
</evidence>
<dbReference type="AlphaFoldDB" id="A0A087AW47"/>
<proteinExistence type="predicted"/>
<dbReference type="STRING" id="1688.BCUN_0830"/>
<comment type="caution">
    <text evidence="4">The sequence shown here is derived from an EMBL/GenBank/DDBJ whole genome shotgun (WGS) entry which is preliminary data.</text>
</comment>
<dbReference type="EMBL" id="JGYV01000010">
    <property type="protein sequence ID" value="KFI62997.1"/>
    <property type="molecule type" value="Genomic_DNA"/>
</dbReference>
<evidence type="ECO:0000259" key="3">
    <source>
        <dbReference type="Pfam" id="PF07510"/>
    </source>
</evidence>
<keyword evidence="2" id="KW-0472">Membrane</keyword>
<dbReference type="PANTHER" id="PTHR24094">
    <property type="entry name" value="SECRETED PROTEIN"/>
    <property type="match status" value="1"/>
</dbReference>
<protein>
    <submittedName>
        <fullName evidence="4">Extracellular deoxyribonuclease</fullName>
    </submittedName>
</protein>
<feature type="domain" description="GmrSD restriction endonucleases C-terminal" evidence="3">
    <location>
        <begin position="151"/>
        <end position="298"/>
    </location>
</feature>